<reference evidence="10 11" key="1">
    <citation type="submission" date="2009-08" db="EMBL/GenBank/DDBJ databases">
        <title>The Genome Sequence of Spizellomyces punctatus strain DAOM BR117.</title>
        <authorList>
            <consortium name="The Broad Institute Genome Sequencing Platform"/>
            <person name="Russ C."/>
            <person name="Cuomo C."/>
            <person name="Shea T."/>
            <person name="Young S.K."/>
            <person name="Zeng Q."/>
            <person name="Koehrsen M."/>
            <person name="Haas B."/>
            <person name="Borodovsky M."/>
            <person name="Guigo R."/>
            <person name="Alvarado L."/>
            <person name="Berlin A."/>
            <person name="Bochicchio J."/>
            <person name="Borenstein D."/>
            <person name="Chapman S."/>
            <person name="Chen Z."/>
            <person name="Engels R."/>
            <person name="Freedman E."/>
            <person name="Gellesch M."/>
            <person name="Goldberg J."/>
            <person name="Griggs A."/>
            <person name="Gujja S."/>
            <person name="Heiman D."/>
            <person name="Hepburn T."/>
            <person name="Howarth C."/>
            <person name="Jen D."/>
            <person name="Larson L."/>
            <person name="Lewis B."/>
            <person name="Mehta T."/>
            <person name="Park D."/>
            <person name="Pearson M."/>
            <person name="Roberts A."/>
            <person name="Saif S."/>
            <person name="Shenoy N."/>
            <person name="Sisk P."/>
            <person name="Stolte C."/>
            <person name="Sykes S."/>
            <person name="Thomson T."/>
            <person name="Walk T."/>
            <person name="White J."/>
            <person name="Yandava C."/>
            <person name="Burger G."/>
            <person name="Gray M.W."/>
            <person name="Holland P.W.H."/>
            <person name="King N."/>
            <person name="Lang F.B.F."/>
            <person name="Roger A.J."/>
            <person name="Ruiz-Trillo I."/>
            <person name="Lander E."/>
            <person name="Nusbaum C."/>
        </authorList>
    </citation>
    <scope>NUCLEOTIDE SEQUENCE [LARGE SCALE GENOMIC DNA]</scope>
    <source>
        <strain evidence="10 11">DAOM BR117</strain>
    </source>
</reference>
<feature type="domain" description="Squalene cyclase N-terminal" evidence="9">
    <location>
        <begin position="74"/>
        <end position="319"/>
    </location>
</feature>
<dbReference type="InterPro" id="IPR032697">
    <property type="entry name" value="SQ_cyclase_N"/>
</dbReference>
<dbReference type="InterPro" id="IPR018333">
    <property type="entry name" value="Squalene_cyclase"/>
</dbReference>
<name>A0A0L0HIM6_SPIPD</name>
<dbReference type="GO" id="GO:0006695">
    <property type="term" value="P:cholesterol biosynthetic process"/>
    <property type="evidence" value="ECO:0007669"/>
    <property type="project" value="TreeGrafter"/>
</dbReference>
<dbReference type="InterPro" id="IPR008930">
    <property type="entry name" value="Terpenoid_cyclase/PrenylTrfase"/>
</dbReference>
<dbReference type="AlphaFoldDB" id="A0A0L0HIM6"/>
<sequence length="712" mass="81755">MAPLTLNYTDLTRWRLQVKDGRQVWQYLTEEQAKQWPQTAVDKYWLDLDMDTSPITPPPATPLAAARAGLKFYKQLQCSDGHFAGAYGGPQFLTPGYVITMYISGEVIDEARRVEMIRYLLGTAKEDGGWGIHVEGRSTVFGTALNYVTCRILGVERDHPAMIKARGTLHRLGSATAIPAWGKFWLSVLGVYSYEGMNPVPPELWLLPYALPIHPGKWWIHTRMVYLPMGFIYGQRLVCRETNLIRELREELYTQPYESIKWSKMCNNVAESDIYYPHTRLLDGLNGICWLYEKLGPSRLRKWAIEECWLQLQMEDENTKFGNLASVNHPLNMLCTFFRLGQDSEEFKKHKEHCLDYLWMSESGMHFNGTDGSQVWDTSFLSQAVCEAGLAEEPEFQTTMQRALDFLDSQQIRTDPINRKRCYRDATKGAWPFSRRDQGYTVSDCTAEGMKSVLYLQDLEYTTKNVGQERFRDAVDVLLRMQNTDGGFASYELTRGPKILEWINPAEVFGDIMVEYSYPECTTAVMLGLLAFQKRDPAYRSAEIQSALNRGLGYIKKSQKEDGSWFGSWAICFTYGTWFGLEALSHMGETYKNSERAQRACHFLLDHQMADGGWGEAYKSCETNVYHHHEKSQVVNTAWACMGLMAAGYPDPTPIKRGIRLIMSRQKPDGRWEQEGIEGVFNRNAMIAYPNYKFIFSIWALGRFTKIWGNEI</sequence>
<dbReference type="GeneID" id="27687331"/>
<dbReference type="OrthoDB" id="21502at2759"/>
<dbReference type="GO" id="GO:0005811">
    <property type="term" value="C:lipid droplet"/>
    <property type="evidence" value="ECO:0007669"/>
    <property type="project" value="InterPro"/>
</dbReference>
<dbReference type="EC" id="5.4.99.-" evidence="7"/>
<evidence type="ECO:0000256" key="6">
    <source>
        <dbReference type="ARBA" id="ARBA00023235"/>
    </source>
</evidence>
<keyword evidence="6 7" id="KW-0413">Isomerase</keyword>
<dbReference type="Gene3D" id="6.20.120.20">
    <property type="match status" value="1"/>
</dbReference>
<evidence type="ECO:0000259" key="8">
    <source>
        <dbReference type="Pfam" id="PF13243"/>
    </source>
</evidence>
<protein>
    <recommendedName>
        <fullName evidence="7">Terpene cyclase/mutase family member</fullName>
        <ecNumber evidence="7">5.4.99.-</ecNumber>
    </recommendedName>
</protein>
<dbReference type="eggNOG" id="KOG0497">
    <property type="taxonomic scope" value="Eukaryota"/>
</dbReference>
<accession>A0A0L0HIM6</accession>
<feature type="domain" description="Squalene cyclase C-terminal" evidence="8">
    <location>
        <begin position="373"/>
        <end position="705"/>
    </location>
</feature>
<dbReference type="SFLD" id="SFLDG01016">
    <property type="entry name" value="Prenyltransferase_Like_2"/>
    <property type="match status" value="1"/>
</dbReference>
<dbReference type="Pfam" id="PF13243">
    <property type="entry name" value="SQHop_cyclase_C"/>
    <property type="match status" value="1"/>
</dbReference>
<dbReference type="FunCoup" id="A0A0L0HIM6">
    <property type="interactions" value="80"/>
</dbReference>
<dbReference type="InterPro" id="IPR032696">
    <property type="entry name" value="SQ_cyclase_C"/>
</dbReference>
<dbReference type="GO" id="GO:0016104">
    <property type="term" value="P:triterpenoid biosynthetic process"/>
    <property type="evidence" value="ECO:0007669"/>
    <property type="project" value="InterPro"/>
</dbReference>
<dbReference type="InParanoid" id="A0A0L0HIM6"/>
<evidence type="ECO:0000313" key="11">
    <source>
        <dbReference type="Proteomes" id="UP000053201"/>
    </source>
</evidence>
<keyword evidence="2" id="KW-0444">Lipid biosynthesis</keyword>
<dbReference type="PANTHER" id="PTHR11764:SF20">
    <property type="entry name" value="LANOSTEROL SYNTHASE"/>
    <property type="match status" value="1"/>
</dbReference>
<organism evidence="10 11">
    <name type="scientific">Spizellomyces punctatus (strain DAOM BR117)</name>
    <dbReference type="NCBI Taxonomy" id="645134"/>
    <lineage>
        <taxon>Eukaryota</taxon>
        <taxon>Fungi</taxon>
        <taxon>Fungi incertae sedis</taxon>
        <taxon>Chytridiomycota</taxon>
        <taxon>Chytridiomycota incertae sedis</taxon>
        <taxon>Chytridiomycetes</taxon>
        <taxon>Spizellomycetales</taxon>
        <taxon>Spizellomycetaceae</taxon>
        <taxon>Spizellomyces</taxon>
    </lineage>
</organism>
<keyword evidence="5" id="KW-0443">Lipid metabolism</keyword>
<dbReference type="NCBIfam" id="TIGR01787">
    <property type="entry name" value="squalene_cyclas"/>
    <property type="match status" value="1"/>
</dbReference>
<evidence type="ECO:0000256" key="4">
    <source>
        <dbReference type="ARBA" id="ARBA00022955"/>
    </source>
</evidence>
<evidence type="ECO:0000313" key="10">
    <source>
        <dbReference type="EMBL" id="KND00730.1"/>
    </source>
</evidence>
<evidence type="ECO:0000256" key="5">
    <source>
        <dbReference type="ARBA" id="ARBA00023098"/>
    </source>
</evidence>
<dbReference type="PROSITE" id="PS01074">
    <property type="entry name" value="TERPENE_SYNTHASES"/>
    <property type="match status" value="1"/>
</dbReference>
<dbReference type="FunFam" id="1.50.10.20:FF:000003">
    <property type="entry name" value="Terpene cyclase/mutase family member"/>
    <property type="match status" value="1"/>
</dbReference>
<dbReference type="PANTHER" id="PTHR11764">
    <property type="entry name" value="TERPENE CYCLASE/MUTASE FAMILY MEMBER"/>
    <property type="match status" value="1"/>
</dbReference>
<dbReference type="EMBL" id="KQ257455">
    <property type="protein sequence ID" value="KND00730.1"/>
    <property type="molecule type" value="Genomic_DNA"/>
</dbReference>
<evidence type="ECO:0000256" key="7">
    <source>
        <dbReference type="RuleBase" id="RU362003"/>
    </source>
</evidence>
<dbReference type="CDD" id="cd02892">
    <property type="entry name" value="SQCY_1"/>
    <property type="match status" value="1"/>
</dbReference>
<dbReference type="GO" id="GO:0000250">
    <property type="term" value="F:lanosterol synthase activity"/>
    <property type="evidence" value="ECO:0007669"/>
    <property type="project" value="UniProtKB-ARBA"/>
</dbReference>
<evidence type="ECO:0000256" key="1">
    <source>
        <dbReference type="ARBA" id="ARBA00009755"/>
    </source>
</evidence>
<dbReference type="OMA" id="CWARQTI"/>
<comment type="similarity">
    <text evidence="1 7">Belongs to the terpene cyclase/mutase family.</text>
</comment>
<dbReference type="VEuPathDB" id="FungiDB:SPPG_03846"/>
<proteinExistence type="inferred from homology"/>
<dbReference type="STRING" id="645134.A0A0L0HIM6"/>
<keyword evidence="3" id="KW-0677">Repeat</keyword>
<dbReference type="RefSeq" id="XP_016608769.1">
    <property type="nucleotide sequence ID" value="XM_016752093.1"/>
</dbReference>
<dbReference type="InterPro" id="IPR002365">
    <property type="entry name" value="Terpene_synthase_CS"/>
</dbReference>
<dbReference type="Proteomes" id="UP000053201">
    <property type="component" value="Unassembled WGS sequence"/>
</dbReference>
<evidence type="ECO:0000256" key="3">
    <source>
        <dbReference type="ARBA" id="ARBA00022737"/>
    </source>
</evidence>
<evidence type="ECO:0000256" key="2">
    <source>
        <dbReference type="ARBA" id="ARBA00022516"/>
    </source>
</evidence>
<evidence type="ECO:0000259" key="9">
    <source>
        <dbReference type="Pfam" id="PF13249"/>
    </source>
</evidence>
<gene>
    <name evidence="10" type="ORF">SPPG_03846</name>
</gene>
<dbReference type="SUPFAM" id="SSF48239">
    <property type="entry name" value="Terpenoid cyclases/Protein prenyltransferases"/>
    <property type="match status" value="2"/>
</dbReference>
<dbReference type="Pfam" id="PF13249">
    <property type="entry name" value="SQHop_cyclase_N"/>
    <property type="match status" value="1"/>
</dbReference>
<keyword evidence="4" id="KW-0752">Steroid biosynthesis</keyword>
<keyword evidence="11" id="KW-1185">Reference proteome</keyword>
<dbReference type="Gene3D" id="1.50.10.20">
    <property type="match status" value="2"/>
</dbReference>